<dbReference type="GO" id="GO:0005886">
    <property type="term" value="C:plasma membrane"/>
    <property type="evidence" value="ECO:0007669"/>
    <property type="project" value="UniProtKB-SubCell"/>
</dbReference>
<feature type="transmembrane region" description="Helical" evidence="1">
    <location>
        <begin position="41"/>
        <end position="63"/>
    </location>
</feature>
<feature type="transmembrane region" description="Helical" evidence="1">
    <location>
        <begin position="220"/>
        <end position="241"/>
    </location>
</feature>
<evidence type="ECO:0000313" key="3">
    <source>
        <dbReference type="Proteomes" id="UP000520814"/>
    </source>
</evidence>
<feature type="transmembrane region" description="Helical" evidence="1">
    <location>
        <begin position="142"/>
        <end position="166"/>
    </location>
</feature>
<proteinExistence type="predicted"/>
<name>A0A7W9W6G8_ARMRO</name>
<reference evidence="2 3" key="1">
    <citation type="submission" date="2020-08" db="EMBL/GenBank/DDBJ databases">
        <title>Genomic Encyclopedia of Type Strains, Phase IV (KMG-IV): sequencing the most valuable type-strain genomes for metagenomic binning, comparative biology and taxonomic classification.</title>
        <authorList>
            <person name="Goeker M."/>
        </authorList>
    </citation>
    <scope>NUCLEOTIDE SEQUENCE [LARGE SCALE GENOMIC DNA]</scope>
    <source>
        <strain evidence="2 3">DSM 23562</strain>
    </source>
</reference>
<dbReference type="Pfam" id="PF12679">
    <property type="entry name" value="ABC2_membrane_2"/>
    <property type="match status" value="1"/>
</dbReference>
<evidence type="ECO:0000256" key="1">
    <source>
        <dbReference type="SAM" id="Phobius"/>
    </source>
</evidence>
<gene>
    <name evidence="2" type="ORF">HNQ39_001309</name>
</gene>
<protein>
    <submittedName>
        <fullName evidence="2">ABC-2 type transport system permease protein</fullName>
    </submittedName>
</protein>
<dbReference type="Proteomes" id="UP000520814">
    <property type="component" value="Unassembled WGS sequence"/>
</dbReference>
<keyword evidence="1" id="KW-0472">Membrane</keyword>
<sequence length="332" mass="36701">MSTQNLIADRSYRNYDGPMRTVRAGWWVIAQSVIRTNIRKIAFWMPVLMIVLIHLFYGLVFFFNHNLAQGMRETGMGSGRQQTTFTYASCIALCISEGWLRGLLVFIQALVIGAGAIAADNQANALLVYLSRPLTKIDYLVGKWFGVFLLLWCTTVIPALLVYIFLFSNYSDEDFLKLNPYLLPRLLLASLVPAVLNASLVIGISSWFKSGRMAGATYAGFYFVVGIITFVAGSVMARNAYLNQDNDDPNAKTTVQWAMTLRDANVGGITEGLAMNILHVKPQDDPFPAVGGHKRRLMPPHTWPLVALGGAFVLLPLAAAYKKVRAVEIISG</sequence>
<dbReference type="RefSeq" id="WP_184193145.1">
    <property type="nucleotide sequence ID" value="NZ_JACHGW010000001.1"/>
</dbReference>
<accession>A0A7W9W6G8</accession>
<feature type="transmembrane region" description="Helical" evidence="1">
    <location>
        <begin position="106"/>
        <end position="130"/>
    </location>
</feature>
<keyword evidence="3" id="KW-1185">Reference proteome</keyword>
<comment type="caution">
    <text evidence="2">The sequence shown here is derived from an EMBL/GenBank/DDBJ whole genome shotgun (WGS) entry which is preliminary data.</text>
</comment>
<dbReference type="GO" id="GO:0140359">
    <property type="term" value="F:ABC-type transporter activity"/>
    <property type="evidence" value="ECO:0007669"/>
    <property type="project" value="InterPro"/>
</dbReference>
<keyword evidence="1" id="KW-0812">Transmembrane</keyword>
<dbReference type="AlphaFoldDB" id="A0A7W9W6G8"/>
<dbReference type="EMBL" id="JACHGW010000001">
    <property type="protein sequence ID" value="MBB6049547.1"/>
    <property type="molecule type" value="Genomic_DNA"/>
</dbReference>
<evidence type="ECO:0000313" key="2">
    <source>
        <dbReference type="EMBL" id="MBB6049547.1"/>
    </source>
</evidence>
<feature type="transmembrane region" description="Helical" evidence="1">
    <location>
        <begin position="186"/>
        <end position="208"/>
    </location>
</feature>
<keyword evidence="1" id="KW-1133">Transmembrane helix</keyword>
<feature type="transmembrane region" description="Helical" evidence="1">
    <location>
        <begin position="302"/>
        <end position="321"/>
    </location>
</feature>
<organism evidence="2 3">
    <name type="scientific">Armatimonas rosea</name>
    <dbReference type="NCBI Taxonomy" id="685828"/>
    <lineage>
        <taxon>Bacteria</taxon>
        <taxon>Bacillati</taxon>
        <taxon>Armatimonadota</taxon>
        <taxon>Armatimonadia</taxon>
        <taxon>Armatimonadales</taxon>
        <taxon>Armatimonadaceae</taxon>
        <taxon>Armatimonas</taxon>
    </lineage>
</organism>